<reference evidence="7" key="1">
    <citation type="submission" date="2016-09" db="EMBL/GenBank/DDBJ databases">
        <authorList>
            <person name="Greninger A.L."/>
            <person name="Jerome K.R."/>
            <person name="Mcnair B."/>
            <person name="Wallis C."/>
            <person name="Fang F."/>
        </authorList>
    </citation>
    <scope>NUCLEOTIDE SEQUENCE [LARGE SCALE GENOMIC DNA]</scope>
    <source>
        <strain evidence="7">M7</strain>
    </source>
</reference>
<dbReference type="InterPro" id="IPR019819">
    <property type="entry name" value="Carboxylesterase_B_CS"/>
</dbReference>
<dbReference type="EC" id="3.1.1.-" evidence="3"/>
<comment type="caution">
    <text evidence="6">The sequence shown here is derived from an EMBL/GenBank/DDBJ whole genome shotgun (WGS) entry which is preliminary data.</text>
</comment>
<dbReference type="InterPro" id="IPR029058">
    <property type="entry name" value="AB_hydrolase_fold"/>
</dbReference>
<dbReference type="Gene3D" id="3.40.50.1820">
    <property type="entry name" value="alpha/beta hydrolase"/>
    <property type="match status" value="1"/>
</dbReference>
<proteinExistence type="inferred from homology"/>
<dbReference type="GO" id="GO:0016787">
    <property type="term" value="F:hydrolase activity"/>
    <property type="evidence" value="ECO:0007669"/>
    <property type="project" value="UniProtKB-KW"/>
</dbReference>
<organism evidence="6 7">
    <name type="scientific">Mycolicibacterium holsaticum</name>
    <dbReference type="NCBI Taxonomy" id="152142"/>
    <lineage>
        <taxon>Bacteria</taxon>
        <taxon>Bacillati</taxon>
        <taxon>Actinomycetota</taxon>
        <taxon>Actinomycetes</taxon>
        <taxon>Mycobacteriales</taxon>
        <taxon>Mycobacteriaceae</taxon>
        <taxon>Mycolicibacterium</taxon>
    </lineage>
</organism>
<dbReference type="OrthoDB" id="3199405at2"/>
<feature type="compositionally biased region" description="Basic and acidic residues" evidence="4">
    <location>
        <begin position="504"/>
        <end position="514"/>
    </location>
</feature>
<evidence type="ECO:0000256" key="1">
    <source>
        <dbReference type="ARBA" id="ARBA00005964"/>
    </source>
</evidence>
<dbReference type="Pfam" id="PF00135">
    <property type="entry name" value="COesterase"/>
    <property type="match status" value="1"/>
</dbReference>
<evidence type="ECO:0000313" key="7">
    <source>
        <dbReference type="Proteomes" id="UP000094243"/>
    </source>
</evidence>
<evidence type="ECO:0000313" key="6">
    <source>
        <dbReference type="EMBL" id="ODQ96360.1"/>
    </source>
</evidence>
<dbReference type="InterPro" id="IPR019826">
    <property type="entry name" value="Carboxylesterase_B_AS"/>
</dbReference>
<dbReference type="SUPFAM" id="SSF53474">
    <property type="entry name" value="alpha/beta-Hydrolases"/>
    <property type="match status" value="1"/>
</dbReference>
<name>A0A1E3S2M3_9MYCO</name>
<dbReference type="ESTHER" id="9myco-a0a1e3s2m3">
    <property type="family name" value="Carb_B_Bacteria"/>
</dbReference>
<dbReference type="PROSITE" id="PS00122">
    <property type="entry name" value="CARBOXYLESTERASE_B_1"/>
    <property type="match status" value="1"/>
</dbReference>
<dbReference type="InterPro" id="IPR050309">
    <property type="entry name" value="Type-B_Carboxylest/Lipase"/>
</dbReference>
<dbReference type="AlphaFoldDB" id="A0A1E3S2M3"/>
<comment type="similarity">
    <text evidence="1 3">Belongs to the type-B carboxylesterase/lipase family.</text>
</comment>
<evidence type="ECO:0000259" key="5">
    <source>
        <dbReference type="Pfam" id="PF00135"/>
    </source>
</evidence>
<feature type="domain" description="Carboxylesterase type B" evidence="5">
    <location>
        <begin position="6"/>
        <end position="494"/>
    </location>
</feature>
<dbReference type="PANTHER" id="PTHR11559">
    <property type="entry name" value="CARBOXYLESTERASE"/>
    <property type="match status" value="1"/>
</dbReference>
<dbReference type="RefSeq" id="WP_069403437.1">
    <property type="nucleotide sequence ID" value="NZ_MIGZ01000004.1"/>
</dbReference>
<feature type="region of interest" description="Disordered" evidence="4">
    <location>
        <begin position="492"/>
        <end position="514"/>
    </location>
</feature>
<dbReference type="Proteomes" id="UP000094243">
    <property type="component" value="Unassembled WGS sequence"/>
</dbReference>
<dbReference type="InterPro" id="IPR002018">
    <property type="entry name" value="CarbesteraseB"/>
</dbReference>
<evidence type="ECO:0000256" key="2">
    <source>
        <dbReference type="ARBA" id="ARBA00022801"/>
    </source>
</evidence>
<keyword evidence="2 3" id="KW-0378">Hydrolase</keyword>
<keyword evidence="7" id="KW-1185">Reference proteome</keyword>
<evidence type="ECO:0000256" key="3">
    <source>
        <dbReference type="RuleBase" id="RU361235"/>
    </source>
</evidence>
<sequence>MVEALTTSGRVRGAARNGIATFRGIPYAAPPIAGLRFLPPQLANPWPGMLDVTGQAAACPQPALPRLFDKLDSADVATKFVERYDEDCLTVNVFTPAVDSVARPVMVWLHGGWFSVGSGNEPCYDGSNLCRAGDVVVVTVNHRLGALGFLSLADHSDDGFESSANHGLLDIVEALKWVRDNIAEFGGDPSRVTVFGESGGAAKVSMLLGVPQARGLFHRAIVQSGPMLRAVEPERAKATTEALFAKLGVNSIQHLRELPISTLIDAQSVVLGGPLGGLYGEGHRMAPAVDGRVINQHPFAPVASPAGHGVPLLIGSCRDEASMLVAAVPGIDSMEPERKVKMLADNVFGHTLDDLVECYAATRPTSSVADRFLAAVTDQIRIGGITMAERATAAGGQVHMYRVDHVPSVYGGKLGAPHTIDVGFAFANTSTGAGITSPNRGLYQDRDVPRLSEEISGAWIAFARNGDPNHRALPTWPDYETDRRSTMIFGPQSEIVDDPDGEEREIWHGREGGM</sequence>
<accession>A0A1E3S2M3</accession>
<dbReference type="PROSITE" id="PS00941">
    <property type="entry name" value="CARBOXYLESTERASE_B_2"/>
    <property type="match status" value="1"/>
</dbReference>
<gene>
    <name evidence="6" type="ORF">BHQ17_01415</name>
</gene>
<protein>
    <recommendedName>
        <fullName evidence="3">Carboxylic ester hydrolase</fullName>
        <ecNumber evidence="3">3.1.1.-</ecNumber>
    </recommendedName>
</protein>
<evidence type="ECO:0000256" key="4">
    <source>
        <dbReference type="SAM" id="MobiDB-lite"/>
    </source>
</evidence>
<dbReference type="EMBL" id="MIGZ01000004">
    <property type="protein sequence ID" value="ODQ96360.1"/>
    <property type="molecule type" value="Genomic_DNA"/>
</dbReference>